<reference evidence="11" key="3">
    <citation type="submission" date="2015-08" db="EMBL/GenBank/DDBJ databases">
        <title>Draft Genome Sequence of a Heterotrophic Facultative Anaerobic Bacterium Ardenticatena maritima Strain 110S.</title>
        <authorList>
            <person name="Kawaichi S."/>
            <person name="Yoshida T."/>
            <person name="Sako Y."/>
            <person name="Nakamura R."/>
        </authorList>
    </citation>
    <scope>NUCLEOTIDE SEQUENCE [LARGE SCALE GENOMIC DNA]</scope>
    <source>
        <strain evidence="11">110S</strain>
    </source>
</reference>
<keyword evidence="7 8" id="KW-0472">Membrane</keyword>
<dbReference type="AlphaFoldDB" id="A0A0M8K7I3"/>
<feature type="transmembrane region" description="Helical" evidence="8">
    <location>
        <begin position="218"/>
        <end position="242"/>
    </location>
</feature>
<gene>
    <name evidence="9" type="ORF">ARMA_0804</name>
    <name evidence="10" type="ORF">SE16_11500</name>
</gene>
<evidence type="ECO:0000256" key="1">
    <source>
        <dbReference type="ARBA" id="ARBA00004651"/>
    </source>
</evidence>
<evidence type="ECO:0000313" key="10">
    <source>
        <dbReference type="EMBL" id="KPL87157.1"/>
    </source>
</evidence>
<evidence type="ECO:0000313" key="9">
    <source>
        <dbReference type="EMBL" id="GAP62381.1"/>
    </source>
</evidence>
<dbReference type="EMBL" id="LGKN01000006">
    <property type="protein sequence ID" value="KPL87157.1"/>
    <property type="molecule type" value="Genomic_DNA"/>
</dbReference>
<evidence type="ECO:0000313" key="11">
    <source>
        <dbReference type="Proteomes" id="UP000037784"/>
    </source>
</evidence>
<dbReference type="Proteomes" id="UP000050502">
    <property type="component" value="Unassembled WGS sequence"/>
</dbReference>
<dbReference type="PANTHER" id="PTHR36838:SF1">
    <property type="entry name" value="SLR1864 PROTEIN"/>
    <property type="match status" value="1"/>
</dbReference>
<name>A0A0M8K7I3_9CHLR</name>
<dbReference type="InterPro" id="IPR038770">
    <property type="entry name" value="Na+/solute_symporter_sf"/>
</dbReference>
<keyword evidence="4" id="KW-1003">Cell membrane</keyword>
<evidence type="ECO:0000256" key="7">
    <source>
        <dbReference type="ARBA" id="ARBA00023136"/>
    </source>
</evidence>
<comment type="subcellular location">
    <subcellularLocation>
        <location evidence="1">Cell membrane</location>
        <topology evidence="1">Multi-pass membrane protein</topology>
    </subcellularLocation>
</comment>
<dbReference type="Gene3D" id="1.20.1530.20">
    <property type="match status" value="1"/>
</dbReference>
<comment type="similarity">
    <text evidence="2">Belongs to the auxin efflux carrier (TC 2.A.69) family.</text>
</comment>
<proteinExistence type="inferred from homology"/>
<dbReference type="GO" id="GO:0055085">
    <property type="term" value="P:transmembrane transport"/>
    <property type="evidence" value="ECO:0007669"/>
    <property type="project" value="InterPro"/>
</dbReference>
<evidence type="ECO:0000256" key="6">
    <source>
        <dbReference type="ARBA" id="ARBA00022989"/>
    </source>
</evidence>
<protein>
    <recommendedName>
        <fullName evidence="13">Transporter</fullName>
    </recommendedName>
</protein>
<dbReference type="PATRIC" id="fig|872965.6.peg.2765"/>
<feature type="transmembrane region" description="Helical" evidence="8">
    <location>
        <begin position="6"/>
        <end position="23"/>
    </location>
</feature>
<comment type="caution">
    <text evidence="9">The sequence shown here is derived from an EMBL/GenBank/DDBJ whole genome shotgun (WGS) entry which is preliminary data.</text>
</comment>
<dbReference type="PANTHER" id="PTHR36838">
    <property type="entry name" value="AUXIN EFFLUX CARRIER FAMILY PROTEIN"/>
    <property type="match status" value="1"/>
</dbReference>
<dbReference type="STRING" id="872965.SE16_11500"/>
<keyword evidence="11" id="KW-1185">Reference proteome</keyword>
<sequence>MATLLNIVLPVFLVALFAAFMQARLNLDIQTVSRLSFYILSPALVFDALVRSTIGGRTFFLIALALCVLTLMLWAIAALGARLLRLPPHTAAAFIVAVLIPNSGNYGLPVTLFAFGEEGLAYASVYMTVSAIITSTLAVYLSARGRANMRAAMHRVVRVPVVYAALVGLLLSTLRVALPTPIGRAAHLLGQAAVPVMLVILGIQLLNAMRAPLQTQYLPALGVASGLRLIGAPALAALLVPAFGLSPLAVAVFVLESAMPVAVNTTILAIEFDSDPMFATLAVLVTTVASLLTLALLLNWLLAM</sequence>
<reference evidence="9" key="1">
    <citation type="journal article" date="2015" name="Genome Announc.">
        <title>Draft Genome Sequence of a Heterotrophic Facultative Anaerobic Thermophilic Bacterium, Ardenticatena maritima Strain 110ST.</title>
        <authorList>
            <person name="Kawaichi S."/>
            <person name="Yoshida T."/>
            <person name="Sako Y."/>
            <person name="Nakamura R."/>
        </authorList>
    </citation>
    <scope>NUCLEOTIDE SEQUENCE [LARGE SCALE GENOMIC DNA]</scope>
    <source>
        <strain evidence="9">110S</strain>
    </source>
</reference>
<feature type="transmembrane region" description="Helical" evidence="8">
    <location>
        <begin position="121"/>
        <end position="141"/>
    </location>
</feature>
<evidence type="ECO:0000256" key="3">
    <source>
        <dbReference type="ARBA" id="ARBA00022448"/>
    </source>
</evidence>
<evidence type="ECO:0000256" key="4">
    <source>
        <dbReference type="ARBA" id="ARBA00022475"/>
    </source>
</evidence>
<feature type="transmembrane region" description="Helical" evidence="8">
    <location>
        <begin position="91"/>
        <end position="115"/>
    </location>
</feature>
<accession>A0A0M8K7I3</accession>
<dbReference type="OrthoDB" id="148377at2"/>
<evidence type="ECO:0008006" key="13">
    <source>
        <dbReference type="Google" id="ProtNLM"/>
    </source>
</evidence>
<evidence type="ECO:0000313" key="12">
    <source>
        <dbReference type="Proteomes" id="UP000050502"/>
    </source>
</evidence>
<feature type="transmembrane region" description="Helical" evidence="8">
    <location>
        <begin position="60"/>
        <end position="79"/>
    </location>
</feature>
<evidence type="ECO:0000256" key="8">
    <source>
        <dbReference type="SAM" id="Phobius"/>
    </source>
</evidence>
<feature type="transmembrane region" description="Helical" evidence="8">
    <location>
        <begin position="277"/>
        <end position="302"/>
    </location>
</feature>
<dbReference type="Proteomes" id="UP000037784">
    <property type="component" value="Unassembled WGS sequence"/>
</dbReference>
<keyword evidence="5 8" id="KW-0812">Transmembrane</keyword>
<keyword evidence="3" id="KW-0813">Transport</keyword>
<dbReference type="Pfam" id="PF03547">
    <property type="entry name" value="Mem_trans"/>
    <property type="match status" value="1"/>
</dbReference>
<dbReference type="FunCoup" id="A0A0M8K7I3">
    <property type="interactions" value="28"/>
</dbReference>
<feature type="transmembrane region" description="Helical" evidence="8">
    <location>
        <begin position="161"/>
        <end position="182"/>
    </location>
</feature>
<dbReference type="RefSeq" id="WP_054492312.1">
    <property type="nucleotide sequence ID" value="NZ_BBZA01000051.1"/>
</dbReference>
<reference evidence="10 12" key="2">
    <citation type="submission" date="2015-07" db="EMBL/GenBank/DDBJ databases">
        <title>Whole genome sequence of Ardenticatena maritima DSM 23922.</title>
        <authorList>
            <person name="Hemp J."/>
            <person name="Ward L.M."/>
            <person name="Pace L.A."/>
            <person name="Fischer W.W."/>
        </authorList>
    </citation>
    <scope>NUCLEOTIDE SEQUENCE [LARGE SCALE GENOMIC DNA]</scope>
    <source>
        <strain evidence="10 12">110S</strain>
    </source>
</reference>
<dbReference type="GO" id="GO:0005886">
    <property type="term" value="C:plasma membrane"/>
    <property type="evidence" value="ECO:0007669"/>
    <property type="project" value="UniProtKB-SubCell"/>
</dbReference>
<feature type="transmembrane region" description="Helical" evidence="8">
    <location>
        <begin position="188"/>
        <end position="206"/>
    </location>
</feature>
<dbReference type="InterPro" id="IPR004776">
    <property type="entry name" value="Mem_transp_PIN-like"/>
</dbReference>
<evidence type="ECO:0000256" key="5">
    <source>
        <dbReference type="ARBA" id="ARBA00022692"/>
    </source>
</evidence>
<organism evidence="9 11">
    <name type="scientific">Ardenticatena maritima</name>
    <dbReference type="NCBI Taxonomy" id="872965"/>
    <lineage>
        <taxon>Bacteria</taxon>
        <taxon>Bacillati</taxon>
        <taxon>Chloroflexota</taxon>
        <taxon>Ardenticatenia</taxon>
        <taxon>Ardenticatenales</taxon>
        <taxon>Ardenticatenaceae</taxon>
        <taxon>Ardenticatena</taxon>
    </lineage>
</organism>
<keyword evidence="6 8" id="KW-1133">Transmembrane helix</keyword>
<evidence type="ECO:0000256" key="2">
    <source>
        <dbReference type="ARBA" id="ARBA00010145"/>
    </source>
</evidence>
<dbReference type="EMBL" id="BBZA01000051">
    <property type="protein sequence ID" value="GAP62381.1"/>
    <property type="molecule type" value="Genomic_DNA"/>
</dbReference>